<reference evidence="3 4" key="1">
    <citation type="submission" date="2014-05" db="EMBL/GenBank/DDBJ databases">
        <title>De novo Genome Sequence of Spirocheata sp.</title>
        <authorList>
            <person name="Shivani Y."/>
            <person name="Subhash Y."/>
            <person name="Tushar L."/>
            <person name="Sasikala C."/>
            <person name="Ramana C.V."/>
        </authorList>
    </citation>
    <scope>NUCLEOTIDE SEQUENCE [LARGE SCALE GENOMIC DNA]</scope>
    <source>
        <strain evidence="3 4">JC230</strain>
    </source>
</reference>
<feature type="domain" description="M23ase beta-sheet core" evidence="2">
    <location>
        <begin position="79"/>
        <end position="162"/>
    </location>
</feature>
<feature type="signal peptide" evidence="1">
    <location>
        <begin position="1"/>
        <end position="22"/>
    </location>
</feature>
<accession>A0A098R4H3</accession>
<sequence>MNLNSILCLASIILIINSPIFADSTLPDTFPIQNINDARIEFTIGNQAQQIFGSLETSQAYYSSSLVILNTSLSNPLHVISPGRGIITRIAEYNIQNTDFFEVTINHTNGFESVLTDLTEINVDYQDFISKGQEIGLSSNHRVVRHRGIKYQLKYNGVIINPEIIVLGLNHGDFSIGTLTEITDAISQTAIEQYPIIVRDNFIEYNSKQFPLKITEIQLSNFIKIDPTKETIAYSDPNKPEYDELIFDFGIFKVIRYRYSATLQAITITSTEIQIFDNQLIGSSVSEVLSNLGIPFRTQFHNDVISRLTSIYILQNHLDMQDEVSVMDFIISDHSGNSYTLLLDIQDGVVSAMQIQLNEE</sequence>
<dbReference type="Pfam" id="PF01551">
    <property type="entry name" value="Peptidase_M23"/>
    <property type="match status" value="1"/>
</dbReference>
<comment type="caution">
    <text evidence="3">The sequence shown here is derived from an EMBL/GenBank/DDBJ whole genome shotgun (WGS) entry which is preliminary data.</text>
</comment>
<feature type="chain" id="PRO_5001946581" description="M23ase beta-sheet core domain-containing protein" evidence="1">
    <location>
        <begin position="23"/>
        <end position="360"/>
    </location>
</feature>
<evidence type="ECO:0000313" key="3">
    <source>
        <dbReference type="EMBL" id="KGE73662.1"/>
    </source>
</evidence>
<organism evidence="3 4">
    <name type="scientific">Spirochaeta lutea</name>
    <dbReference type="NCBI Taxonomy" id="1480694"/>
    <lineage>
        <taxon>Bacteria</taxon>
        <taxon>Pseudomonadati</taxon>
        <taxon>Spirochaetota</taxon>
        <taxon>Spirochaetia</taxon>
        <taxon>Spirochaetales</taxon>
        <taxon>Spirochaetaceae</taxon>
        <taxon>Spirochaeta</taxon>
    </lineage>
</organism>
<evidence type="ECO:0000259" key="2">
    <source>
        <dbReference type="Pfam" id="PF01551"/>
    </source>
</evidence>
<name>A0A098R4H3_9SPIO</name>
<dbReference type="Proteomes" id="UP000029692">
    <property type="component" value="Unassembled WGS sequence"/>
</dbReference>
<evidence type="ECO:0000256" key="1">
    <source>
        <dbReference type="SAM" id="SignalP"/>
    </source>
</evidence>
<proteinExistence type="predicted"/>
<gene>
    <name evidence="3" type="ORF">DC28_01620</name>
</gene>
<dbReference type="AlphaFoldDB" id="A0A098R4H3"/>
<dbReference type="OrthoDB" id="9798935at2"/>
<evidence type="ECO:0000313" key="4">
    <source>
        <dbReference type="Proteomes" id="UP000029692"/>
    </source>
</evidence>
<dbReference type="STRING" id="1480694.DC28_01620"/>
<keyword evidence="1" id="KW-0732">Signal</keyword>
<dbReference type="RefSeq" id="WP_037545249.1">
    <property type="nucleotide sequence ID" value="NZ_JNUP01000016.1"/>
</dbReference>
<keyword evidence="4" id="KW-1185">Reference proteome</keyword>
<dbReference type="InterPro" id="IPR011055">
    <property type="entry name" value="Dup_hybrid_motif"/>
</dbReference>
<dbReference type="Gene3D" id="2.70.70.10">
    <property type="entry name" value="Glucose Permease (Domain IIA)"/>
    <property type="match status" value="1"/>
</dbReference>
<dbReference type="EMBL" id="JNUP01000016">
    <property type="protein sequence ID" value="KGE73662.1"/>
    <property type="molecule type" value="Genomic_DNA"/>
</dbReference>
<dbReference type="InterPro" id="IPR016047">
    <property type="entry name" value="M23ase_b-sheet_dom"/>
</dbReference>
<protein>
    <recommendedName>
        <fullName evidence="2">M23ase beta-sheet core domain-containing protein</fullName>
    </recommendedName>
</protein>